<keyword evidence="2" id="KW-0472">Membrane</keyword>
<dbReference type="EMBL" id="JANBPK010001487">
    <property type="protein sequence ID" value="KAJ2922515.1"/>
    <property type="molecule type" value="Genomic_DNA"/>
</dbReference>
<gene>
    <name evidence="3" type="ORF">H1R20_g14579</name>
</gene>
<feature type="region of interest" description="Disordered" evidence="1">
    <location>
        <begin position="143"/>
        <end position="218"/>
    </location>
</feature>
<organism evidence="3 4">
    <name type="scientific">Candolleomyces eurysporus</name>
    <dbReference type="NCBI Taxonomy" id="2828524"/>
    <lineage>
        <taxon>Eukaryota</taxon>
        <taxon>Fungi</taxon>
        <taxon>Dikarya</taxon>
        <taxon>Basidiomycota</taxon>
        <taxon>Agaricomycotina</taxon>
        <taxon>Agaricomycetes</taxon>
        <taxon>Agaricomycetidae</taxon>
        <taxon>Agaricales</taxon>
        <taxon>Agaricineae</taxon>
        <taxon>Psathyrellaceae</taxon>
        <taxon>Candolleomyces</taxon>
    </lineage>
</organism>
<dbReference type="OrthoDB" id="3001992at2759"/>
<accession>A0A9W8ITN6</accession>
<sequence length="274" mass="30203">MAGDISRRDWGFSFTSSAISTPSAVVPYDDRPVSEGQMIAIHIYVFGGLAFFIGIVVSALLWRPGFRIEPYHDIENWERAYEENVKRRHEKKKAREDHIAETRKRRRISQSAKHRDSQRISWASSTATLKADKIAAAEEMSGLLKGQGKEKTSMASTGNDLLSRPTSEAQPKSILIKSQTSTPSVPSQLGRPGGHVEPPRPSSETITPIPKAHTGLPRNQVHIEPNANIGQEMIATTGPDEAESWSGPKCTCGAALDDIDALIQKAMCEVHRFH</sequence>
<dbReference type="Proteomes" id="UP001140091">
    <property type="component" value="Unassembled WGS sequence"/>
</dbReference>
<evidence type="ECO:0000256" key="1">
    <source>
        <dbReference type="SAM" id="MobiDB-lite"/>
    </source>
</evidence>
<keyword evidence="4" id="KW-1185">Reference proteome</keyword>
<name>A0A9W8ITN6_9AGAR</name>
<dbReference type="AlphaFoldDB" id="A0A9W8ITN6"/>
<feature type="non-terminal residue" evidence="3">
    <location>
        <position position="274"/>
    </location>
</feature>
<comment type="caution">
    <text evidence="3">The sequence shown here is derived from an EMBL/GenBank/DDBJ whole genome shotgun (WGS) entry which is preliminary data.</text>
</comment>
<evidence type="ECO:0000256" key="2">
    <source>
        <dbReference type="SAM" id="Phobius"/>
    </source>
</evidence>
<evidence type="ECO:0000313" key="4">
    <source>
        <dbReference type="Proteomes" id="UP001140091"/>
    </source>
</evidence>
<proteinExistence type="predicted"/>
<feature type="transmembrane region" description="Helical" evidence="2">
    <location>
        <begin position="39"/>
        <end position="62"/>
    </location>
</feature>
<evidence type="ECO:0000313" key="3">
    <source>
        <dbReference type="EMBL" id="KAJ2922515.1"/>
    </source>
</evidence>
<feature type="region of interest" description="Disordered" evidence="1">
    <location>
        <begin position="89"/>
        <end position="121"/>
    </location>
</feature>
<feature type="compositionally biased region" description="Basic and acidic residues" evidence="1">
    <location>
        <begin position="93"/>
        <end position="102"/>
    </location>
</feature>
<keyword evidence="2" id="KW-1133">Transmembrane helix</keyword>
<feature type="compositionally biased region" description="Polar residues" evidence="1">
    <location>
        <begin position="153"/>
        <end position="187"/>
    </location>
</feature>
<keyword evidence="2" id="KW-0812">Transmembrane</keyword>
<reference evidence="3" key="1">
    <citation type="submission" date="2022-06" db="EMBL/GenBank/DDBJ databases">
        <title>Genome Sequence of Candolleomyces eurysporus.</title>
        <authorList>
            <person name="Buettner E."/>
        </authorList>
    </citation>
    <scope>NUCLEOTIDE SEQUENCE</scope>
    <source>
        <strain evidence="3">VTCC 930004</strain>
    </source>
</reference>
<protein>
    <submittedName>
        <fullName evidence="3">Uncharacterized protein</fullName>
    </submittedName>
</protein>